<protein>
    <submittedName>
        <fullName evidence="4">Protein NOXP20 isoform X1</fullName>
    </submittedName>
</protein>
<comment type="caution">
    <text evidence="4">The sequence shown here is derived from an EMBL/GenBank/DDBJ whole genome shotgun (WGS) entry which is preliminary data.</text>
</comment>
<proteinExistence type="inferred from homology"/>
<feature type="region of interest" description="Disordered" evidence="3">
    <location>
        <begin position="228"/>
        <end position="273"/>
    </location>
</feature>
<sequence>MRSYPHSNIRLRPDWIYIYAKHRLLHILDAELEFIAPCSRQLFQRQATILSVFTLRRCHLPACRRGGAEEELLAGTKRITMSQAAPSDADPSADTTPPPAHIDTDSCQDVPAALEPPSAPPQPPLISESSLQSTEEMTTEDTVKTDTSEGLMEPATEGQVIECDQPVSLEADTEAAEEDVEGTPQEKGKGWGGWSSWGKSILSSATSSVGQGLTSVKVKAGEALRLHKTSVGEEAREEETDEGSEVKREAQGESGEAELSTSGESSSASTAASNRGVFSTITNAVQNTGKSVISGGLDALEFIGKKTMTVLAESDPGFKKTKTLMQKTVSLSQMLKEAKEKERARLSNQPISAPTAHYGILFDDYQGLSHLEALEILSNESEAKVQAFLSSLVEEEQDEVKKELIFIKDIFIKQEEGEEEQEGKGGQTKDNGDLSSQLHCSTPLSADGEEFMSVLTELLFELHVAATPDKLNKARMRAHDWVSEVEQPVTTDTVGRETQDQPGGEASPGENEKEETKRDGEEQGEQRKGEEEEEEKEEEKVKENDPRSVEAVYLSSVGSLAEVTARSIEQLHKVAELILHGQELEKPARDQAHILARLTCAMCTEVDCLAKKFSDMLLLVGGQKKAEELNPLVDSVLLEGSNSTTYIQNAFQLLLSVLQISHIQSQNCRTATEPEPQTRH</sequence>
<dbReference type="PANTHER" id="PTHR12842">
    <property type="entry name" value="FI01459P"/>
    <property type="match status" value="1"/>
</dbReference>
<evidence type="ECO:0000313" key="5">
    <source>
        <dbReference type="Proteomes" id="UP001314229"/>
    </source>
</evidence>
<feature type="compositionally biased region" description="Low complexity" evidence="3">
    <location>
        <begin position="252"/>
        <end position="273"/>
    </location>
</feature>
<dbReference type="PANTHER" id="PTHR12842:SF4">
    <property type="entry name" value="PROTEIN NOXP20"/>
    <property type="match status" value="1"/>
</dbReference>
<keyword evidence="2" id="KW-0597">Phosphoprotein</keyword>
<dbReference type="AlphaFoldDB" id="A0AAV1PJZ5"/>
<accession>A0AAV1PJZ5</accession>
<feature type="compositionally biased region" description="Polar residues" evidence="3">
    <location>
        <begin position="433"/>
        <end position="442"/>
    </location>
</feature>
<feature type="compositionally biased region" description="Acidic residues" evidence="3">
    <location>
        <begin position="171"/>
        <end position="181"/>
    </location>
</feature>
<comment type="similarity">
    <text evidence="1">Belongs to the FAM114 family.</text>
</comment>
<name>A0AAV1PJZ5_SCOSC</name>
<feature type="region of interest" description="Disordered" evidence="3">
    <location>
        <begin position="82"/>
        <end position="194"/>
    </location>
</feature>
<gene>
    <name evidence="4" type="ORF">FSCOSCO3_A032699</name>
</gene>
<dbReference type="EMBL" id="CAWUFR010000195">
    <property type="protein sequence ID" value="CAK6972231.1"/>
    <property type="molecule type" value="Genomic_DNA"/>
</dbReference>
<keyword evidence="5" id="KW-1185">Reference proteome</keyword>
<evidence type="ECO:0000256" key="2">
    <source>
        <dbReference type="ARBA" id="ARBA00022553"/>
    </source>
</evidence>
<dbReference type="Proteomes" id="UP001314229">
    <property type="component" value="Unassembled WGS sequence"/>
</dbReference>
<feature type="compositionally biased region" description="Basic and acidic residues" evidence="3">
    <location>
        <begin position="510"/>
        <end position="530"/>
    </location>
</feature>
<dbReference type="InterPro" id="IPR007998">
    <property type="entry name" value="DUF719"/>
</dbReference>
<feature type="region of interest" description="Disordered" evidence="3">
    <location>
        <begin position="482"/>
        <end position="548"/>
    </location>
</feature>
<feature type="compositionally biased region" description="Polar residues" evidence="3">
    <location>
        <begin position="127"/>
        <end position="136"/>
    </location>
</feature>
<evidence type="ECO:0000313" key="4">
    <source>
        <dbReference type="EMBL" id="CAK6972231.1"/>
    </source>
</evidence>
<organism evidence="4 5">
    <name type="scientific">Scomber scombrus</name>
    <name type="common">Atlantic mackerel</name>
    <name type="synonym">Scomber vernalis</name>
    <dbReference type="NCBI Taxonomy" id="13677"/>
    <lineage>
        <taxon>Eukaryota</taxon>
        <taxon>Metazoa</taxon>
        <taxon>Chordata</taxon>
        <taxon>Craniata</taxon>
        <taxon>Vertebrata</taxon>
        <taxon>Euteleostomi</taxon>
        <taxon>Actinopterygii</taxon>
        <taxon>Neopterygii</taxon>
        <taxon>Teleostei</taxon>
        <taxon>Neoteleostei</taxon>
        <taxon>Acanthomorphata</taxon>
        <taxon>Pelagiaria</taxon>
        <taxon>Scombriformes</taxon>
        <taxon>Scombridae</taxon>
        <taxon>Scomber</taxon>
    </lineage>
</organism>
<feature type="compositionally biased region" description="Low complexity" evidence="3">
    <location>
        <begin position="84"/>
        <end position="95"/>
    </location>
</feature>
<feature type="region of interest" description="Disordered" evidence="3">
    <location>
        <begin position="416"/>
        <end position="442"/>
    </location>
</feature>
<dbReference type="Pfam" id="PF05334">
    <property type="entry name" value="DUF719"/>
    <property type="match status" value="1"/>
</dbReference>
<evidence type="ECO:0000256" key="3">
    <source>
        <dbReference type="SAM" id="MobiDB-lite"/>
    </source>
</evidence>
<reference evidence="4 5" key="1">
    <citation type="submission" date="2024-01" db="EMBL/GenBank/DDBJ databases">
        <authorList>
            <person name="Alioto T."/>
            <person name="Alioto T."/>
            <person name="Gomez Garrido J."/>
        </authorList>
    </citation>
    <scope>NUCLEOTIDE SEQUENCE [LARGE SCALE GENOMIC DNA]</scope>
</reference>
<evidence type="ECO:0000256" key="1">
    <source>
        <dbReference type="ARBA" id="ARBA00006903"/>
    </source>
</evidence>
<feature type="compositionally biased region" description="Basic and acidic residues" evidence="3">
    <location>
        <begin position="538"/>
        <end position="548"/>
    </location>
</feature>